<name>A0A8S5LBV5_9CAUD</name>
<dbReference type="Gene3D" id="4.10.410.40">
    <property type="match status" value="1"/>
</dbReference>
<proteinExistence type="predicted"/>
<reference evidence="1" key="1">
    <citation type="journal article" date="2021" name="Proc. Natl. Acad. Sci. U.S.A.">
        <title>A Catalog of Tens of Thousands of Viruses from Human Metagenomes Reveals Hidden Associations with Chronic Diseases.</title>
        <authorList>
            <person name="Tisza M.J."/>
            <person name="Buck C.B."/>
        </authorList>
    </citation>
    <scope>NUCLEOTIDE SEQUENCE</scope>
    <source>
        <strain evidence="1">Ctt5z12</strain>
    </source>
</reference>
<protein>
    <submittedName>
        <fullName evidence="1">Tail tube protein</fullName>
    </submittedName>
</protein>
<accession>A0A8S5LBV5</accession>
<dbReference type="EMBL" id="BK014676">
    <property type="protein sequence ID" value="DAD67430.1"/>
    <property type="molecule type" value="Genomic_DNA"/>
</dbReference>
<organism evidence="1">
    <name type="scientific">Siphoviridae sp. ctt5z12</name>
    <dbReference type="NCBI Taxonomy" id="2823604"/>
    <lineage>
        <taxon>Viruses</taxon>
        <taxon>Duplodnaviria</taxon>
        <taxon>Heunggongvirae</taxon>
        <taxon>Uroviricota</taxon>
        <taxon>Caudoviricetes</taxon>
    </lineage>
</organism>
<evidence type="ECO:0000313" key="1">
    <source>
        <dbReference type="EMBL" id="DAD67430.1"/>
    </source>
</evidence>
<sequence length="164" mass="17933">MAANLEVTDAQLTKFYICDTGVDLGDATKIKTALTSAKRIAYLEDLGDFTKTRETTEYKCIDEDAVAVSQGSVSYGETELKLFYKAGQDNGVNELSEMFDKKQRKQFIIVGDDEPATGATKHPTYITGEFINTKAGITINKGDVIRVPAVIKITRLDKIIPASA</sequence>